<dbReference type="PANTHER" id="PTHR37946">
    <property type="entry name" value="SLL1969 PROTEIN"/>
    <property type="match status" value="1"/>
</dbReference>
<accession>A0A222E1U3</accession>
<keyword evidence="3" id="KW-1185">Reference proteome</keyword>
<protein>
    <submittedName>
        <fullName evidence="2">Alpha/beta hydrolase fold protein</fullName>
    </submittedName>
</protein>
<dbReference type="InterPro" id="IPR029058">
    <property type="entry name" value="AB_hydrolase_fold"/>
</dbReference>
<dbReference type="Pfam" id="PF00561">
    <property type="entry name" value="Abhydrolase_1"/>
    <property type="match status" value="1"/>
</dbReference>
<name>A0A222E1U3_9RHOB</name>
<keyword evidence="2" id="KW-0378">Hydrolase</keyword>
<evidence type="ECO:0000259" key="1">
    <source>
        <dbReference type="Pfam" id="PF00561"/>
    </source>
</evidence>
<evidence type="ECO:0000313" key="3">
    <source>
        <dbReference type="Proteomes" id="UP000203589"/>
    </source>
</evidence>
<dbReference type="EMBL" id="CP022540">
    <property type="protein sequence ID" value="ASP20184.1"/>
    <property type="molecule type" value="Genomic_DNA"/>
</dbReference>
<dbReference type="PANTHER" id="PTHR37946:SF1">
    <property type="entry name" value="SLL1969 PROTEIN"/>
    <property type="match status" value="1"/>
</dbReference>
<dbReference type="GO" id="GO:0016787">
    <property type="term" value="F:hydrolase activity"/>
    <property type="evidence" value="ECO:0007669"/>
    <property type="project" value="UniProtKB-KW"/>
</dbReference>
<evidence type="ECO:0000313" key="2">
    <source>
        <dbReference type="EMBL" id="ASP20184.1"/>
    </source>
</evidence>
<proteinExistence type="predicted"/>
<gene>
    <name evidence="2" type="ORF">ANTHELSMS3_01487</name>
</gene>
<sequence>MVLFYGLDRRYASGMKWFLFSLLTLLPVAARAGDCVILLHGLARTEHSMAVLGLVLESRGHRVITPGYASTSDRVEQLANETLPDAVAECGAQRVHFVTHSMGGILLRYWLQDHRPEHLGRVVMMGPPNGGSELVDVMGGWEIFEWYNGPAGLQLGTGPNSLAARLPPVDFPLGVIAGSRTLNLVTSSMLPGQDDGKVSVASTRVVGMRDHIVLPVTHTFMMQAPEAMVQVVLFLEQGHFDSDVDWRVLLDEALLSCLLGDCDVD</sequence>
<dbReference type="InterPro" id="IPR000073">
    <property type="entry name" value="AB_hydrolase_1"/>
</dbReference>
<reference evidence="2 3" key="1">
    <citation type="submission" date="2017-07" db="EMBL/GenBank/DDBJ databases">
        <title>Genome Sequence of Antarctobacter heliothermus Strain SMS3 Isolated from a culture of the Diatom Skeletonema marinoi.</title>
        <authorList>
            <person name="Topel M."/>
            <person name="Pinder M.I.M."/>
            <person name="Johansson O.N."/>
            <person name="Kourtchenko O."/>
            <person name="Godhe A."/>
            <person name="Clarke A.K."/>
        </authorList>
    </citation>
    <scope>NUCLEOTIDE SEQUENCE [LARGE SCALE GENOMIC DNA]</scope>
    <source>
        <strain evidence="2 3">SMS3</strain>
    </source>
</reference>
<feature type="domain" description="AB hydrolase-1" evidence="1">
    <location>
        <begin position="36"/>
        <end position="149"/>
    </location>
</feature>
<dbReference type="KEGG" id="aht:ANTHELSMS3_01487"/>
<dbReference type="AlphaFoldDB" id="A0A222E1U3"/>
<dbReference type="Proteomes" id="UP000203589">
    <property type="component" value="Chromosome"/>
</dbReference>
<organism evidence="2 3">
    <name type="scientific">Antarctobacter heliothermus</name>
    <dbReference type="NCBI Taxonomy" id="74033"/>
    <lineage>
        <taxon>Bacteria</taxon>
        <taxon>Pseudomonadati</taxon>
        <taxon>Pseudomonadota</taxon>
        <taxon>Alphaproteobacteria</taxon>
        <taxon>Rhodobacterales</taxon>
        <taxon>Roseobacteraceae</taxon>
        <taxon>Antarctobacter</taxon>
    </lineage>
</organism>
<dbReference type="Gene3D" id="3.40.50.1820">
    <property type="entry name" value="alpha/beta hydrolase"/>
    <property type="match status" value="1"/>
</dbReference>
<dbReference type="SUPFAM" id="SSF53474">
    <property type="entry name" value="alpha/beta-Hydrolases"/>
    <property type="match status" value="1"/>
</dbReference>